<feature type="signal peptide" evidence="6">
    <location>
        <begin position="1"/>
        <end position="28"/>
    </location>
</feature>
<dbReference type="RefSeq" id="WP_141348722.1">
    <property type="nucleotide sequence ID" value="NZ_BJNV01000002.1"/>
</dbReference>
<sequence>MSPSRLFVRPVVAALAAVSLLSAGGAQADTTLLNVSYDVARELYKEINPAFVAHWQRTAGEKLTINQSHGGSSKQIQSVIAGLEADVVTMNQAADLDVLAKSGLTGADWRKAFPNAAAPYTSATIFLVRKGNPKGIKDWDDLARAGVQVVIPNPKTSGNGRYTYLAAWGYALSKGGNDAKAQEFVGKLFGNVPVFDGGGRGATTTFTQRGIGDVLVTFENEAVLIDSEVGGDKFDVVYPSLSIDASAPVAIVNKVVDKRGTRKQATAYLNFLYSPEGQEIIAKHYFRPRDPAVAKKYAARFPAIRTFTVEEKFGSWEAVQKTHFADGGVYDQITVKR</sequence>
<dbReference type="NCBIfam" id="NF008106">
    <property type="entry name" value="PRK10852.1"/>
    <property type="match status" value="1"/>
</dbReference>
<dbReference type="NCBIfam" id="NF008022">
    <property type="entry name" value="PRK10752.1"/>
    <property type="match status" value="1"/>
</dbReference>
<dbReference type="NCBIfam" id="TIGR00971">
    <property type="entry name" value="3a0106s03"/>
    <property type="match status" value="1"/>
</dbReference>
<proteinExistence type="inferred from homology"/>
<dbReference type="CDD" id="cd01005">
    <property type="entry name" value="PBP2_CysP"/>
    <property type="match status" value="1"/>
</dbReference>
<accession>A0A4Y4CR70</accession>
<evidence type="ECO:0000313" key="8">
    <source>
        <dbReference type="Proteomes" id="UP000318422"/>
    </source>
</evidence>
<dbReference type="PANTHER" id="PTHR30368">
    <property type="entry name" value="SULFATE-BINDING PROTEIN"/>
    <property type="match status" value="1"/>
</dbReference>
<gene>
    <name evidence="7" type="primary">sbp</name>
    <name evidence="7" type="ORF">ZRA01_00270</name>
</gene>
<dbReference type="OrthoDB" id="9802127at2"/>
<name>A0A4Y4CR70_ZOORA</name>
<evidence type="ECO:0000256" key="1">
    <source>
        <dbReference type="ARBA" id="ARBA00004418"/>
    </source>
</evidence>
<dbReference type="GO" id="GO:0140104">
    <property type="term" value="F:molecular carrier activity"/>
    <property type="evidence" value="ECO:0007669"/>
    <property type="project" value="InterPro"/>
</dbReference>
<comment type="subcellular location">
    <subcellularLocation>
        <location evidence="1">Periplasm</location>
    </subcellularLocation>
</comment>
<dbReference type="SUPFAM" id="SSF53850">
    <property type="entry name" value="Periplasmic binding protein-like II"/>
    <property type="match status" value="1"/>
</dbReference>
<evidence type="ECO:0000256" key="4">
    <source>
        <dbReference type="ARBA" id="ARBA00022729"/>
    </source>
</evidence>
<dbReference type="PANTHER" id="PTHR30368:SF2">
    <property type="entry name" value="SULFATE-BINDING PROTEIN"/>
    <property type="match status" value="1"/>
</dbReference>
<dbReference type="Gene3D" id="3.40.190.10">
    <property type="entry name" value="Periplasmic binding protein-like II"/>
    <property type="match status" value="2"/>
</dbReference>
<dbReference type="Proteomes" id="UP000318422">
    <property type="component" value="Unassembled WGS sequence"/>
</dbReference>
<dbReference type="GO" id="GO:1902358">
    <property type="term" value="P:sulfate transmembrane transport"/>
    <property type="evidence" value="ECO:0007669"/>
    <property type="project" value="InterPro"/>
</dbReference>
<keyword evidence="4 6" id="KW-0732">Signal</keyword>
<dbReference type="EMBL" id="BJNV01000002">
    <property type="protein sequence ID" value="GEC93954.1"/>
    <property type="molecule type" value="Genomic_DNA"/>
</dbReference>
<comment type="similarity">
    <text evidence="2">Belongs to the prokaryotic sulfate-binding protein family.</text>
</comment>
<evidence type="ECO:0000256" key="6">
    <source>
        <dbReference type="SAM" id="SignalP"/>
    </source>
</evidence>
<evidence type="ECO:0000313" key="7">
    <source>
        <dbReference type="EMBL" id="GEC93954.1"/>
    </source>
</evidence>
<evidence type="ECO:0000256" key="3">
    <source>
        <dbReference type="ARBA" id="ARBA00022448"/>
    </source>
</evidence>
<protein>
    <submittedName>
        <fullName evidence="7">Sulfate-binding protein</fullName>
    </submittedName>
</protein>
<reference evidence="7 8" key="1">
    <citation type="submission" date="2019-06" db="EMBL/GenBank/DDBJ databases">
        <title>Whole genome shotgun sequence of Zoogloea ramigera NBRC 15342.</title>
        <authorList>
            <person name="Hosoyama A."/>
            <person name="Uohara A."/>
            <person name="Ohji S."/>
            <person name="Ichikawa N."/>
        </authorList>
    </citation>
    <scope>NUCLEOTIDE SEQUENCE [LARGE SCALE GENOMIC DNA]</scope>
    <source>
        <strain evidence="7 8">NBRC 15342</strain>
    </source>
</reference>
<organism evidence="7 8">
    <name type="scientific">Zoogloea ramigera</name>
    <dbReference type="NCBI Taxonomy" id="350"/>
    <lineage>
        <taxon>Bacteria</taxon>
        <taxon>Pseudomonadati</taxon>
        <taxon>Pseudomonadota</taxon>
        <taxon>Betaproteobacteria</taxon>
        <taxon>Rhodocyclales</taxon>
        <taxon>Zoogloeaceae</taxon>
        <taxon>Zoogloea</taxon>
    </lineage>
</organism>
<dbReference type="GO" id="GO:0042597">
    <property type="term" value="C:periplasmic space"/>
    <property type="evidence" value="ECO:0007669"/>
    <property type="project" value="UniProtKB-SubCell"/>
</dbReference>
<feature type="chain" id="PRO_5021323225" evidence="6">
    <location>
        <begin position="29"/>
        <end position="337"/>
    </location>
</feature>
<keyword evidence="3" id="KW-0813">Transport</keyword>
<keyword evidence="5" id="KW-0574">Periplasm</keyword>
<dbReference type="Pfam" id="PF13531">
    <property type="entry name" value="SBP_bac_11"/>
    <property type="match status" value="1"/>
</dbReference>
<dbReference type="InterPro" id="IPR005669">
    <property type="entry name" value="Thiosulph/SO4-bd"/>
</dbReference>
<keyword evidence="8" id="KW-1185">Reference proteome</keyword>
<evidence type="ECO:0000256" key="2">
    <source>
        <dbReference type="ARBA" id="ARBA00006099"/>
    </source>
</evidence>
<evidence type="ECO:0000256" key="5">
    <source>
        <dbReference type="ARBA" id="ARBA00022764"/>
    </source>
</evidence>
<dbReference type="AlphaFoldDB" id="A0A4Y4CR70"/>
<comment type="caution">
    <text evidence="7">The sequence shown here is derived from an EMBL/GenBank/DDBJ whole genome shotgun (WGS) entry which is preliminary data.</text>
</comment>